<dbReference type="EMBL" id="JAWIZZ010000036">
    <property type="protein sequence ID" value="KAK5781292.1"/>
    <property type="molecule type" value="Genomic_DNA"/>
</dbReference>
<organism evidence="12 13">
    <name type="scientific">Arxiozyma heterogenica</name>
    <dbReference type="NCBI Taxonomy" id="278026"/>
    <lineage>
        <taxon>Eukaryota</taxon>
        <taxon>Fungi</taxon>
        <taxon>Dikarya</taxon>
        <taxon>Ascomycota</taxon>
        <taxon>Saccharomycotina</taxon>
        <taxon>Saccharomycetes</taxon>
        <taxon>Saccharomycetales</taxon>
        <taxon>Saccharomycetaceae</taxon>
        <taxon>Arxiozyma</taxon>
    </lineage>
</organism>
<dbReference type="Pfam" id="PF10496">
    <property type="entry name" value="Syntaxin-18_N"/>
    <property type="match status" value="1"/>
</dbReference>
<proteinExistence type="inferred from homology"/>
<evidence type="ECO:0000313" key="13">
    <source>
        <dbReference type="Proteomes" id="UP001306508"/>
    </source>
</evidence>
<protein>
    <recommendedName>
        <fullName evidence="11">t-SNARE coiled-coil homology domain-containing protein</fullName>
    </recommendedName>
</protein>
<comment type="similarity">
    <text evidence="2">Belongs to the syntaxin family.</text>
</comment>
<feature type="domain" description="T-SNARE coiled-coil homology" evidence="11">
    <location>
        <begin position="274"/>
        <end position="336"/>
    </location>
</feature>
<sequence length="365" mass="42251">MPDLTKLFQKYTQVIEDNTDPTEREQSANRIHKSDNKWEKFQSLLLKDTFVSECKDLFYCLRELSRVLNEVTSSYYGDITAKISNNIGYNKDGNNLVNMTDQDKDNFDTEFRLLLQKYVTKFKQLETYENARVKLIEDQYISPKSHLSMTKFMYSTQHALLAQYCKTNIQYRSGVLNSINLIIKSISSRFLSMQQERLANKQKFDTLDFNAEVQPKPDTSSDMIYDAISVSIDTSNQGQYVETVQDEVKTYEDTISKLTQEQIQMLQLEHEELLKAKDDQLANVKKINNAILDIMSLQTELSQHLQIQSQNINNMLDNQEQIESNILKGNIQLKKAQRSASKSAKIITYAAILMAIFILIVDYIS</sequence>
<keyword evidence="6 10" id="KW-1133">Transmembrane helix</keyword>
<keyword evidence="8 10" id="KW-0472">Membrane</keyword>
<evidence type="ECO:0000256" key="6">
    <source>
        <dbReference type="ARBA" id="ARBA00022989"/>
    </source>
</evidence>
<dbReference type="Proteomes" id="UP001306508">
    <property type="component" value="Unassembled WGS sequence"/>
</dbReference>
<evidence type="ECO:0000256" key="8">
    <source>
        <dbReference type="ARBA" id="ARBA00023136"/>
    </source>
</evidence>
<dbReference type="GO" id="GO:0015031">
    <property type="term" value="P:protein transport"/>
    <property type="evidence" value="ECO:0007669"/>
    <property type="project" value="UniProtKB-KW"/>
</dbReference>
<dbReference type="InterPro" id="IPR000727">
    <property type="entry name" value="T_SNARE_dom"/>
</dbReference>
<dbReference type="PROSITE" id="PS50192">
    <property type="entry name" value="T_SNARE"/>
    <property type="match status" value="1"/>
</dbReference>
<keyword evidence="4 10" id="KW-0812">Transmembrane</keyword>
<dbReference type="InterPro" id="IPR019529">
    <property type="entry name" value="Syntaxin-18_N"/>
</dbReference>
<dbReference type="GO" id="GO:0005783">
    <property type="term" value="C:endoplasmic reticulum"/>
    <property type="evidence" value="ECO:0007669"/>
    <property type="project" value="TreeGrafter"/>
</dbReference>
<evidence type="ECO:0000256" key="7">
    <source>
        <dbReference type="ARBA" id="ARBA00023054"/>
    </source>
</evidence>
<dbReference type="GO" id="GO:0006890">
    <property type="term" value="P:retrograde vesicle-mediated transport, Golgi to endoplasmic reticulum"/>
    <property type="evidence" value="ECO:0007669"/>
    <property type="project" value="TreeGrafter"/>
</dbReference>
<keyword evidence="7 9" id="KW-0175">Coiled coil</keyword>
<gene>
    <name evidence="12" type="ORF">RI543_001132</name>
</gene>
<keyword evidence="3" id="KW-0813">Transport</keyword>
<name>A0AAN8A7R1_9SACH</name>
<feature type="transmembrane region" description="Helical" evidence="10">
    <location>
        <begin position="346"/>
        <end position="364"/>
    </location>
</feature>
<reference evidence="13" key="1">
    <citation type="submission" date="2023-07" db="EMBL/GenBank/DDBJ databases">
        <title>A draft genome of Kazachstania heterogenica Y-27499.</title>
        <authorList>
            <person name="Donic C."/>
            <person name="Kralova J.S."/>
            <person name="Fidel L."/>
            <person name="Ben-Dor S."/>
            <person name="Jung S."/>
        </authorList>
    </citation>
    <scope>NUCLEOTIDE SEQUENCE [LARGE SCALE GENOMIC DNA]</scope>
    <source>
        <strain evidence="13">Y27499</strain>
    </source>
</reference>
<keyword evidence="13" id="KW-1185">Reference proteome</keyword>
<dbReference type="PANTHER" id="PTHR15959">
    <property type="entry name" value="SYNTAXIN-18"/>
    <property type="match status" value="1"/>
</dbReference>
<dbReference type="AlphaFoldDB" id="A0AAN8A7R1"/>
<evidence type="ECO:0000256" key="3">
    <source>
        <dbReference type="ARBA" id="ARBA00022448"/>
    </source>
</evidence>
<keyword evidence="5" id="KW-0653">Protein transport</keyword>
<dbReference type="Gene3D" id="1.20.5.110">
    <property type="match status" value="1"/>
</dbReference>
<comment type="subcellular location">
    <subcellularLocation>
        <location evidence="1">Membrane</location>
        <topology evidence="1">Single-pass type IV membrane protein</topology>
    </subcellularLocation>
</comment>
<evidence type="ECO:0000256" key="2">
    <source>
        <dbReference type="ARBA" id="ARBA00009063"/>
    </source>
</evidence>
<evidence type="ECO:0000259" key="11">
    <source>
        <dbReference type="PROSITE" id="PS50192"/>
    </source>
</evidence>
<dbReference type="GO" id="GO:0031201">
    <property type="term" value="C:SNARE complex"/>
    <property type="evidence" value="ECO:0007669"/>
    <property type="project" value="TreeGrafter"/>
</dbReference>
<evidence type="ECO:0000256" key="9">
    <source>
        <dbReference type="SAM" id="Coils"/>
    </source>
</evidence>
<evidence type="ECO:0000256" key="1">
    <source>
        <dbReference type="ARBA" id="ARBA00004211"/>
    </source>
</evidence>
<feature type="coiled-coil region" evidence="9">
    <location>
        <begin position="241"/>
        <end position="283"/>
    </location>
</feature>
<evidence type="ECO:0000256" key="5">
    <source>
        <dbReference type="ARBA" id="ARBA00022927"/>
    </source>
</evidence>
<evidence type="ECO:0000313" key="12">
    <source>
        <dbReference type="EMBL" id="KAK5781292.1"/>
    </source>
</evidence>
<comment type="caution">
    <text evidence="12">The sequence shown here is derived from an EMBL/GenBank/DDBJ whole genome shotgun (WGS) entry which is preliminary data.</text>
</comment>
<accession>A0AAN8A7R1</accession>
<evidence type="ECO:0000256" key="4">
    <source>
        <dbReference type="ARBA" id="ARBA00022692"/>
    </source>
</evidence>
<dbReference type="PANTHER" id="PTHR15959:SF0">
    <property type="entry name" value="SYNTAXIN-18"/>
    <property type="match status" value="1"/>
</dbReference>
<evidence type="ECO:0000256" key="10">
    <source>
        <dbReference type="SAM" id="Phobius"/>
    </source>
</evidence>